<dbReference type="Proteomes" id="UP000215506">
    <property type="component" value="Unassembled WGS sequence"/>
</dbReference>
<evidence type="ECO:0000256" key="3">
    <source>
        <dbReference type="ARBA" id="ARBA00022692"/>
    </source>
</evidence>
<dbReference type="GO" id="GO:0019646">
    <property type="term" value="P:aerobic electron transport chain"/>
    <property type="evidence" value="ECO:0007669"/>
    <property type="project" value="InterPro"/>
</dbReference>
<evidence type="ECO:0000256" key="6">
    <source>
        <dbReference type="ARBA" id="ARBA00031400"/>
    </source>
</evidence>
<gene>
    <name evidence="12" type="primary">ctaE_4</name>
    <name evidence="12" type="ORF">B7C42_07531</name>
</gene>
<evidence type="ECO:0000313" key="12">
    <source>
        <dbReference type="EMBL" id="OXR40365.1"/>
    </source>
</evidence>
<feature type="region of interest" description="Disordered" evidence="9">
    <location>
        <begin position="1"/>
        <end position="21"/>
    </location>
</feature>
<dbReference type="AlphaFoldDB" id="A0A231GUY7"/>
<evidence type="ECO:0000256" key="10">
    <source>
        <dbReference type="SAM" id="Phobius"/>
    </source>
</evidence>
<evidence type="ECO:0000259" key="11">
    <source>
        <dbReference type="PROSITE" id="PS50253"/>
    </source>
</evidence>
<proteinExistence type="inferred from homology"/>
<evidence type="ECO:0000256" key="1">
    <source>
        <dbReference type="ARBA" id="ARBA00004141"/>
    </source>
</evidence>
<sequence>MTVSDEPASVGKPVAPDDVSRSPRLPGDADMWVMVLGDLFFFGCYFVVYMVFRTRSAGDFAAAQQHLNLSIGVVNTIVLLTSSMFVALAVISARQGVVASARRLLAAAGGCGVVFAMLKACEWYLEISRGHTVGTEFFSFYYALTGIHLAHLLLGMLILGVVGRELRNSRRPRVGLVEQGAVFWHMIDLLWIVIFAIVYLMR</sequence>
<dbReference type="Gene3D" id="1.20.120.80">
    <property type="entry name" value="Cytochrome c oxidase, subunit III, four-helix bundle"/>
    <property type="match status" value="1"/>
</dbReference>
<evidence type="ECO:0000256" key="8">
    <source>
        <dbReference type="RuleBase" id="RU003376"/>
    </source>
</evidence>
<comment type="similarity">
    <text evidence="2 8">Belongs to the cytochrome c oxidase subunit 3 family.</text>
</comment>
<comment type="catalytic activity">
    <reaction evidence="7">
        <text>4 Fe(II)-[cytochrome c] + O2 + 8 H(+)(in) = 4 Fe(III)-[cytochrome c] + 2 H2O + 4 H(+)(out)</text>
        <dbReference type="Rhea" id="RHEA:11436"/>
        <dbReference type="Rhea" id="RHEA-COMP:10350"/>
        <dbReference type="Rhea" id="RHEA-COMP:14399"/>
        <dbReference type="ChEBI" id="CHEBI:15377"/>
        <dbReference type="ChEBI" id="CHEBI:15378"/>
        <dbReference type="ChEBI" id="CHEBI:15379"/>
        <dbReference type="ChEBI" id="CHEBI:29033"/>
        <dbReference type="ChEBI" id="CHEBI:29034"/>
        <dbReference type="EC" id="7.1.1.9"/>
    </reaction>
</comment>
<keyword evidence="4 10" id="KW-1133">Transmembrane helix</keyword>
<dbReference type="SUPFAM" id="SSF81452">
    <property type="entry name" value="Cytochrome c oxidase subunit III-like"/>
    <property type="match status" value="1"/>
</dbReference>
<feature type="transmembrane region" description="Helical" evidence="10">
    <location>
        <begin position="182"/>
        <end position="201"/>
    </location>
</feature>
<evidence type="ECO:0000256" key="7">
    <source>
        <dbReference type="ARBA" id="ARBA00047816"/>
    </source>
</evidence>
<reference evidence="12 13" key="1">
    <citation type="submission" date="2017-07" db="EMBL/GenBank/DDBJ databases">
        <title>First draft Genome Sequence of Nocardia cerradoensis isolated from human infection.</title>
        <authorList>
            <person name="Carrasco G."/>
        </authorList>
    </citation>
    <scope>NUCLEOTIDE SEQUENCE [LARGE SCALE GENOMIC DNA]</scope>
    <source>
        <strain evidence="12 13">CNM20130759</strain>
    </source>
</reference>
<feature type="domain" description="Heme-copper oxidase subunit III family profile" evidence="11">
    <location>
        <begin position="31"/>
        <end position="202"/>
    </location>
</feature>
<keyword evidence="3 8" id="KW-0812">Transmembrane</keyword>
<dbReference type="GO" id="GO:0004129">
    <property type="term" value="F:cytochrome-c oxidase activity"/>
    <property type="evidence" value="ECO:0007669"/>
    <property type="project" value="UniProtKB-EC"/>
</dbReference>
<feature type="transmembrane region" description="Helical" evidence="10">
    <location>
        <begin position="137"/>
        <end position="162"/>
    </location>
</feature>
<dbReference type="EMBL" id="NGAF01000033">
    <property type="protein sequence ID" value="OXR40365.1"/>
    <property type="molecule type" value="Genomic_DNA"/>
</dbReference>
<evidence type="ECO:0000256" key="2">
    <source>
        <dbReference type="ARBA" id="ARBA00010581"/>
    </source>
</evidence>
<feature type="transmembrane region" description="Helical" evidence="10">
    <location>
        <begin position="73"/>
        <end position="92"/>
    </location>
</feature>
<dbReference type="InterPro" id="IPR024791">
    <property type="entry name" value="Cyt_c/ubiquinol_Oxase_su3"/>
</dbReference>
<keyword evidence="5 10" id="KW-0472">Membrane</keyword>
<keyword evidence="13" id="KW-1185">Reference proteome</keyword>
<accession>A0A231GUY7</accession>
<protein>
    <recommendedName>
        <fullName evidence="6">Cytochrome aa3 subunit 3</fullName>
    </recommendedName>
</protein>
<feature type="transmembrane region" description="Helical" evidence="10">
    <location>
        <begin position="104"/>
        <end position="125"/>
    </location>
</feature>
<evidence type="ECO:0000256" key="4">
    <source>
        <dbReference type="ARBA" id="ARBA00022989"/>
    </source>
</evidence>
<comment type="caution">
    <text evidence="12">The sequence shown here is derived from an EMBL/GenBank/DDBJ whole genome shotgun (WGS) entry which is preliminary data.</text>
</comment>
<dbReference type="InterPro" id="IPR035973">
    <property type="entry name" value="Cyt_c_oxidase_su3-like_sf"/>
</dbReference>
<dbReference type="InterPro" id="IPR013833">
    <property type="entry name" value="Cyt_c_oxidase_su3_a-hlx"/>
</dbReference>
<comment type="subcellular location">
    <subcellularLocation>
        <location evidence="8">Cell membrane</location>
        <topology evidence="8">Multi-pass membrane protein</topology>
    </subcellularLocation>
    <subcellularLocation>
        <location evidence="1">Membrane</location>
        <topology evidence="1">Multi-pass membrane protein</topology>
    </subcellularLocation>
</comment>
<dbReference type="PROSITE" id="PS50253">
    <property type="entry name" value="COX3"/>
    <property type="match status" value="1"/>
</dbReference>
<dbReference type="GO" id="GO:0016491">
    <property type="term" value="F:oxidoreductase activity"/>
    <property type="evidence" value="ECO:0007669"/>
    <property type="project" value="UniProtKB-KW"/>
</dbReference>
<evidence type="ECO:0000256" key="9">
    <source>
        <dbReference type="SAM" id="MobiDB-lite"/>
    </source>
</evidence>
<name>A0A231GUY7_9NOCA</name>
<evidence type="ECO:0000313" key="13">
    <source>
        <dbReference type="Proteomes" id="UP000215506"/>
    </source>
</evidence>
<dbReference type="RefSeq" id="WP_039783517.1">
    <property type="nucleotide sequence ID" value="NZ_JAAXOR010000001.1"/>
</dbReference>
<feature type="transmembrane region" description="Helical" evidence="10">
    <location>
        <begin position="31"/>
        <end position="52"/>
    </location>
</feature>
<dbReference type="PANTHER" id="PTHR11403">
    <property type="entry name" value="CYTOCHROME C OXIDASE SUBUNIT III"/>
    <property type="match status" value="1"/>
</dbReference>
<dbReference type="Pfam" id="PF00510">
    <property type="entry name" value="COX3"/>
    <property type="match status" value="1"/>
</dbReference>
<evidence type="ECO:0000256" key="5">
    <source>
        <dbReference type="ARBA" id="ARBA00023136"/>
    </source>
</evidence>
<keyword evidence="12" id="KW-0560">Oxidoreductase</keyword>
<dbReference type="InterPro" id="IPR000298">
    <property type="entry name" value="Cyt_c_oxidase-like_su3"/>
</dbReference>
<organism evidence="12 13">
    <name type="scientific">Nocardia cerradoensis</name>
    <dbReference type="NCBI Taxonomy" id="85688"/>
    <lineage>
        <taxon>Bacteria</taxon>
        <taxon>Bacillati</taxon>
        <taxon>Actinomycetota</taxon>
        <taxon>Actinomycetes</taxon>
        <taxon>Mycobacteriales</taxon>
        <taxon>Nocardiaceae</taxon>
        <taxon>Nocardia</taxon>
    </lineage>
</organism>
<dbReference type="GO" id="GO:0005886">
    <property type="term" value="C:plasma membrane"/>
    <property type="evidence" value="ECO:0007669"/>
    <property type="project" value="UniProtKB-SubCell"/>
</dbReference>
<dbReference type="PANTHER" id="PTHR11403:SF6">
    <property type="entry name" value="NITRIC OXIDE REDUCTASE SUBUNIT E"/>
    <property type="match status" value="1"/>
</dbReference>